<comment type="cofactor">
    <cofactor evidence="1">
        <name>pyridoxal 5'-phosphate</name>
        <dbReference type="ChEBI" id="CHEBI:597326"/>
    </cofactor>
</comment>
<evidence type="ECO:0000259" key="4">
    <source>
        <dbReference type="Pfam" id="PF00291"/>
    </source>
</evidence>
<evidence type="ECO:0000256" key="3">
    <source>
        <dbReference type="ARBA" id="ARBA00023239"/>
    </source>
</evidence>
<gene>
    <name evidence="5" type="ORF">B0I32_11157</name>
</gene>
<reference evidence="5 6" key="1">
    <citation type="submission" date="2018-03" db="EMBL/GenBank/DDBJ databases">
        <title>Genomic Encyclopedia of Type Strains, Phase III (KMG-III): the genomes of soil and plant-associated and newly described type strains.</title>
        <authorList>
            <person name="Whitman W."/>
        </authorList>
    </citation>
    <scope>NUCLEOTIDE SEQUENCE [LARGE SCALE GENOMIC DNA]</scope>
    <source>
        <strain evidence="5 6">CGMCC 4.7104</strain>
    </source>
</reference>
<proteinExistence type="predicted"/>
<evidence type="ECO:0000256" key="1">
    <source>
        <dbReference type="ARBA" id="ARBA00001933"/>
    </source>
</evidence>
<keyword evidence="6" id="KW-1185">Reference proteome</keyword>
<protein>
    <submittedName>
        <fullName evidence="5">Threonine dehydratase</fullName>
    </submittedName>
</protein>
<dbReference type="Gene3D" id="3.40.50.1100">
    <property type="match status" value="2"/>
</dbReference>
<name>A0A2T0MVW3_9ACTN</name>
<dbReference type="EMBL" id="PVNG01000011">
    <property type="protein sequence ID" value="PRX63067.1"/>
    <property type="molecule type" value="Genomic_DNA"/>
</dbReference>
<evidence type="ECO:0000313" key="5">
    <source>
        <dbReference type="EMBL" id="PRX63067.1"/>
    </source>
</evidence>
<dbReference type="GO" id="GO:0006565">
    <property type="term" value="P:L-serine catabolic process"/>
    <property type="evidence" value="ECO:0007669"/>
    <property type="project" value="TreeGrafter"/>
</dbReference>
<dbReference type="InterPro" id="IPR050147">
    <property type="entry name" value="Ser/Thr_Dehydratase"/>
</dbReference>
<keyword evidence="2" id="KW-0663">Pyridoxal phosphate</keyword>
<organism evidence="5 6">
    <name type="scientific">Nonomuraea fuscirosea</name>
    <dbReference type="NCBI Taxonomy" id="1291556"/>
    <lineage>
        <taxon>Bacteria</taxon>
        <taxon>Bacillati</taxon>
        <taxon>Actinomycetota</taxon>
        <taxon>Actinomycetes</taxon>
        <taxon>Streptosporangiales</taxon>
        <taxon>Streptosporangiaceae</taxon>
        <taxon>Nonomuraea</taxon>
    </lineage>
</organism>
<dbReference type="InterPro" id="IPR001926">
    <property type="entry name" value="TrpB-like_PALP"/>
</dbReference>
<sequence length="352" mass="36686">MLRGWAHDAGSVADGAEPVAYSVTMRDLDRVRLRLDRVRAAAGEIDPVFLDTPSLPCAPLGQALGCAVTLKVETLNPVRSFKGRGTETVAAQARRQGATRMVCASAGNLGQALAHSGARRGLDVTVVAATTANPLKLRRIADLGAEVRLEGADIEDARLLARELAQAGGAYLVEDSLDLATCEGAATIGLELVRDDPELDVVLVALGGGALAGGVGYVVRSLAPHAEVIGVQPAGAPAMALSWRRGTVVETDHIDTIADGVAGRCPIPEVLDDLLVVLDDVVLVEEESIKAGMRALYEHAGLVVEPSAALGIAAVLERPERFAGRRVTTILCGSNVVPADFARWVLEPAARA</sequence>
<dbReference type="GO" id="GO:0006567">
    <property type="term" value="P:L-threonine catabolic process"/>
    <property type="evidence" value="ECO:0007669"/>
    <property type="project" value="TreeGrafter"/>
</dbReference>
<dbReference type="PANTHER" id="PTHR48078">
    <property type="entry name" value="THREONINE DEHYDRATASE, MITOCHONDRIAL-RELATED"/>
    <property type="match status" value="1"/>
</dbReference>
<accession>A0A2T0MVW3</accession>
<feature type="domain" description="Tryptophan synthase beta chain-like PALP" evidence="4">
    <location>
        <begin position="49"/>
        <end position="333"/>
    </location>
</feature>
<dbReference type="GO" id="GO:0009097">
    <property type="term" value="P:isoleucine biosynthetic process"/>
    <property type="evidence" value="ECO:0007669"/>
    <property type="project" value="TreeGrafter"/>
</dbReference>
<dbReference type="PANTHER" id="PTHR48078:SF17">
    <property type="entry name" value="THREONINE DEHYDRATASE"/>
    <property type="match status" value="1"/>
</dbReference>
<dbReference type="GO" id="GO:0004794">
    <property type="term" value="F:threonine deaminase activity"/>
    <property type="evidence" value="ECO:0007669"/>
    <property type="project" value="TreeGrafter"/>
</dbReference>
<dbReference type="Proteomes" id="UP000238312">
    <property type="component" value="Unassembled WGS sequence"/>
</dbReference>
<keyword evidence="3" id="KW-0456">Lyase</keyword>
<dbReference type="GO" id="GO:0003941">
    <property type="term" value="F:L-serine ammonia-lyase activity"/>
    <property type="evidence" value="ECO:0007669"/>
    <property type="project" value="TreeGrafter"/>
</dbReference>
<dbReference type="Pfam" id="PF00291">
    <property type="entry name" value="PALP"/>
    <property type="match status" value="1"/>
</dbReference>
<evidence type="ECO:0000313" key="6">
    <source>
        <dbReference type="Proteomes" id="UP000238312"/>
    </source>
</evidence>
<dbReference type="InterPro" id="IPR036052">
    <property type="entry name" value="TrpB-like_PALP_sf"/>
</dbReference>
<dbReference type="AlphaFoldDB" id="A0A2T0MVW3"/>
<evidence type="ECO:0000256" key="2">
    <source>
        <dbReference type="ARBA" id="ARBA00022898"/>
    </source>
</evidence>
<comment type="caution">
    <text evidence="5">The sequence shown here is derived from an EMBL/GenBank/DDBJ whole genome shotgun (WGS) entry which is preliminary data.</text>
</comment>
<dbReference type="SUPFAM" id="SSF53686">
    <property type="entry name" value="Tryptophan synthase beta subunit-like PLP-dependent enzymes"/>
    <property type="match status" value="1"/>
</dbReference>